<dbReference type="Gene3D" id="1.10.287.110">
    <property type="entry name" value="DnaJ domain"/>
    <property type="match status" value="1"/>
</dbReference>
<evidence type="ECO:0008006" key="4">
    <source>
        <dbReference type="Google" id="ProtNLM"/>
    </source>
</evidence>
<reference evidence="2 3" key="1">
    <citation type="submission" date="2024-09" db="EMBL/GenBank/DDBJ databases">
        <title>Floridaenema gen nov. (Aerosakkonemataceae, Aerosakkonematales ord. nov., Cyanobacteria) from benthic tropical and subtropical fresh waters, with the description of four new species.</title>
        <authorList>
            <person name="Moretto J.A."/>
            <person name="Berthold D.E."/>
            <person name="Lefler F.W."/>
            <person name="Huang I.-S."/>
            <person name="Laughinghouse H. IV."/>
        </authorList>
    </citation>
    <scope>NUCLEOTIDE SEQUENCE [LARGE SCALE GENOMIC DNA]</scope>
    <source>
        <strain evidence="2 3">BLCC-F154</strain>
    </source>
</reference>
<dbReference type="EMBL" id="JBHFNS010000087">
    <property type="protein sequence ID" value="MFB2938411.1"/>
    <property type="molecule type" value="Genomic_DNA"/>
</dbReference>
<dbReference type="CDD" id="cd06257">
    <property type="entry name" value="DnaJ"/>
    <property type="match status" value="1"/>
</dbReference>
<dbReference type="RefSeq" id="WP_413259891.1">
    <property type="nucleotide sequence ID" value="NZ_JBHFNS010000087.1"/>
</dbReference>
<evidence type="ECO:0000256" key="1">
    <source>
        <dbReference type="SAM" id="Coils"/>
    </source>
</evidence>
<gene>
    <name evidence="2" type="ORF">ACE1B6_24455</name>
</gene>
<evidence type="ECO:0000313" key="3">
    <source>
        <dbReference type="Proteomes" id="UP001576776"/>
    </source>
</evidence>
<evidence type="ECO:0000313" key="2">
    <source>
        <dbReference type="EMBL" id="MFB2938411.1"/>
    </source>
</evidence>
<comment type="caution">
    <text evidence="2">The sequence shown here is derived from an EMBL/GenBank/DDBJ whole genome shotgun (WGS) entry which is preliminary data.</text>
</comment>
<dbReference type="Proteomes" id="UP001576776">
    <property type="component" value="Unassembled WGS sequence"/>
</dbReference>
<dbReference type="SUPFAM" id="SSF46565">
    <property type="entry name" value="Chaperone J-domain"/>
    <property type="match status" value="1"/>
</dbReference>
<organism evidence="2 3">
    <name type="scientific">Floridaenema fluviatile BLCC-F154</name>
    <dbReference type="NCBI Taxonomy" id="3153640"/>
    <lineage>
        <taxon>Bacteria</taxon>
        <taxon>Bacillati</taxon>
        <taxon>Cyanobacteriota</taxon>
        <taxon>Cyanophyceae</taxon>
        <taxon>Oscillatoriophycideae</taxon>
        <taxon>Aerosakkonematales</taxon>
        <taxon>Aerosakkonemataceae</taxon>
        <taxon>Floridanema</taxon>
        <taxon>Floridanema fluviatile</taxon>
    </lineage>
</organism>
<sequence>MTTQELLVNELGSAANSHNYRRLQKALKAYRQAGYRVSVKLNSKKFILEEEAIRLYNDFWYFGDRQQKQETSSDDQYTQWYEELKRQQAEQQARYQAEQARKEAEQQAAQAKASKSAQEYDRYFGIITSEWGILSIAGMTWKEIYRKLSKKYHPDVTNHPTEAMQALNNIAEARKVNYQVYCY</sequence>
<feature type="coiled-coil region" evidence="1">
    <location>
        <begin position="81"/>
        <end position="121"/>
    </location>
</feature>
<proteinExistence type="predicted"/>
<keyword evidence="1" id="KW-0175">Coiled coil</keyword>
<dbReference type="InterPro" id="IPR036869">
    <property type="entry name" value="J_dom_sf"/>
</dbReference>
<protein>
    <recommendedName>
        <fullName evidence="4">J domain-containing protein</fullName>
    </recommendedName>
</protein>
<name>A0ABV4YHV5_9CYAN</name>
<accession>A0ABV4YHV5</accession>
<dbReference type="InterPro" id="IPR001623">
    <property type="entry name" value="DnaJ_domain"/>
</dbReference>
<keyword evidence="3" id="KW-1185">Reference proteome</keyword>